<evidence type="ECO:0000313" key="1">
    <source>
        <dbReference type="EMBL" id="NDL23948.1"/>
    </source>
</evidence>
<protein>
    <submittedName>
        <fullName evidence="1">Uncharacterized protein</fullName>
    </submittedName>
</protein>
<sequence>MKKATKRFLRSMGSILDINPSSNYSEYRDLPTDTELIRDDWSSVGSYIKDSMKDNAQKKIAKHEETRPNY</sequence>
<comment type="caution">
    <text evidence="1">The sequence shown here is derived from an EMBL/GenBank/DDBJ whole genome shotgun (WGS) entry which is preliminary data.</text>
</comment>
<proteinExistence type="predicted"/>
<evidence type="ECO:0000313" key="2">
    <source>
        <dbReference type="Proteomes" id="UP000470051"/>
    </source>
</evidence>
<dbReference type="Proteomes" id="UP000470051">
    <property type="component" value="Unassembled WGS sequence"/>
</dbReference>
<reference evidence="1 2" key="1">
    <citation type="submission" date="2019-12" db="EMBL/GenBank/DDBJ databases">
        <title>Engineering Photorhabdus to improve their lethality against agricultural pests.</title>
        <authorList>
            <person name="Machado R.A.R."/>
        </authorList>
    </citation>
    <scope>NUCLEOTIDE SEQUENCE [LARGE SCALE GENOMIC DNA]</scope>
    <source>
        <strain evidence="1 2">M-HU2</strain>
    </source>
</reference>
<accession>A0ABX0AT53</accession>
<dbReference type="EMBL" id="WSFE01000001">
    <property type="protein sequence ID" value="NDL23948.1"/>
    <property type="molecule type" value="Genomic_DNA"/>
</dbReference>
<keyword evidence="2" id="KW-1185">Reference proteome</keyword>
<organism evidence="1 2">
    <name type="scientific">Photorhabdus kayaii</name>
    <dbReference type="NCBI Taxonomy" id="230088"/>
    <lineage>
        <taxon>Bacteria</taxon>
        <taxon>Pseudomonadati</taxon>
        <taxon>Pseudomonadota</taxon>
        <taxon>Gammaproteobacteria</taxon>
        <taxon>Enterobacterales</taxon>
        <taxon>Morganellaceae</taxon>
        <taxon>Photorhabdus</taxon>
    </lineage>
</organism>
<dbReference type="RefSeq" id="WP_146748037.1">
    <property type="nucleotide sequence ID" value="NZ_CAWPKC010000001.1"/>
</dbReference>
<name>A0ABX0AT53_9GAMM</name>
<gene>
    <name evidence="1" type="ORF">GPY42_01610</name>
</gene>